<dbReference type="AlphaFoldDB" id="A0A9D1UHZ4"/>
<reference evidence="4" key="2">
    <citation type="submission" date="2021-04" db="EMBL/GenBank/DDBJ databases">
        <authorList>
            <person name="Gilroy R."/>
        </authorList>
    </citation>
    <scope>NUCLEOTIDE SEQUENCE</scope>
    <source>
        <strain evidence="4">Gambia16-930</strain>
    </source>
</reference>
<accession>A0A9D1UHZ4</accession>
<sequence length="218" mass="23767">MLNVKKTVRCCAIAVAILLAAQTNAQNRKVDFVAQLSFGHVGYLSPSNLSVINPSQSDINSLGIDLKAGVRFKCDLTVKAGFSTLGGTEFYYNDRTRESAGTYYANLELGKDFRIKSWIVSPAIGVGFIGYTSNVIADKLENDFTGTGFGANTELSIAYCLNEHFAIKASVGAIYGSITNLKTSRNNEISREALDTFNHFDNYSIFVGKCMLGMEFCL</sequence>
<reference evidence="4" key="1">
    <citation type="journal article" date="2021" name="PeerJ">
        <title>Extensive microbial diversity within the chicken gut microbiome revealed by metagenomics and culture.</title>
        <authorList>
            <person name="Gilroy R."/>
            <person name="Ravi A."/>
            <person name="Getino M."/>
            <person name="Pursley I."/>
            <person name="Horton D.L."/>
            <person name="Alikhan N.F."/>
            <person name="Baker D."/>
            <person name="Gharbi K."/>
            <person name="Hall N."/>
            <person name="Watson M."/>
            <person name="Adriaenssens E.M."/>
            <person name="Foster-Nyarko E."/>
            <person name="Jarju S."/>
            <person name="Secka A."/>
            <person name="Antonio M."/>
            <person name="Oren A."/>
            <person name="Chaudhuri R.R."/>
            <person name="La Ragione R."/>
            <person name="Hildebrand F."/>
            <person name="Pallen M.J."/>
        </authorList>
    </citation>
    <scope>NUCLEOTIDE SEQUENCE</scope>
    <source>
        <strain evidence="4">Gambia16-930</strain>
    </source>
</reference>
<dbReference type="Proteomes" id="UP000824267">
    <property type="component" value="Unassembled WGS sequence"/>
</dbReference>
<dbReference type="Pfam" id="PF13505">
    <property type="entry name" value="OMP_b-brl"/>
    <property type="match status" value="1"/>
</dbReference>
<protein>
    <submittedName>
        <fullName evidence="4">Outer membrane beta-barrel protein</fullName>
    </submittedName>
</protein>
<evidence type="ECO:0000256" key="1">
    <source>
        <dbReference type="ARBA" id="ARBA00022729"/>
    </source>
</evidence>
<gene>
    <name evidence="4" type="ORF">IAC47_07500</name>
</gene>
<organism evidence="4 5">
    <name type="scientific">Candidatus Onthomorpha intestinigallinarum</name>
    <dbReference type="NCBI Taxonomy" id="2840880"/>
    <lineage>
        <taxon>Bacteria</taxon>
        <taxon>Pseudomonadati</taxon>
        <taxon>Bacteroidota</taxon>
        <taxon>Bacteroidia</taxon>
        <taxon>Bacteroidales</taxon>
        <taxon>Candidatus Onthomorpha</taxon>
    </lineage>
</organism>
<dbReference type="InterPro" id="IPR027385">
    <property type="entry name" value="Beta-barrel_OMP"/>
</dbReference>
<evidence type="ECO:0000313" key="5">
    <source>
        <dbReference type="Proteomes" id="UP000824267"/>
    </source>
</evidence>
<proteinExistence type="predicted"/>
<keyword evidence="1 2" id="KW-0732">Signal</keyword>
<evidence type="ECO:0000256" key="2">
    <source>
        <dbReference type="SAM" id="SignalP"/>
    </source>
</evidence>
<feature type="domain" description="Outer membrane protein beta-barrel" evidence="3">
    <location>
        <begin position="12"/>
        <end position="174"/>
    </location>
</feature>
<comment type="caution">
    <text evidence="4">The sequence shown here is derived from an EMBL/GenBank/DDBJ whole genome shotgun (WGS) entry which is preliminary data.</text>
</comment>
<name>A0A9D1UHZ4_9BACT</name>
<feature type="signal peptide" evidence="2">
    <location>
        <begin position="1"/>
        <end position="25"/>
    </location>
</feature>
<evidence type="ECO:0000259" key="3">
    <source>
        <dbReference type="Pfam" id="PF13505"/>
    </source>
</evidence>
<dbReference type="EMBL" id="DXGG01000235">
    <property type="protein sequence ID" value="HIW88093.1"/>
    <property type="molecule type" value="Genomic_DNA"/>
</dbReference>
<evidence type="ECO:0000313" key="4">
    <source>
        <dbReference type="EMBL" id="HIW88093.1"/>
    </source>
</evidence>
<feature type="chain" id="PRO_5038504184" evidence="2">
    <location>
        <begin position="26"/>
        <end position="218"/>
    </location>
</feature>